<dbReference type="Pfam" id="PF04751">
    <property type="entry name" value="DarP"/>
    <property type="match status" value="1"/>
</dbReference>
<gene>
    <name evidence="5" type="primary">darP</name>
    <name evidence="7" type="ORF">A10D4_03540</name>
</gene>
<comment type="caution">
    <text evidence="7">The sequence shown here is derived from an EMBL/GenBank/DDBJ whole genome shotgun (WGS) entry which is preliminary data.</text>
</comment>
<accession>K2JPF5</accession>
<dbReference type="Gene3D" id="1.10.60.30">
    <property type="entry name" value="PSPTO4464-like domains"/>
    <property type="match status" value="2"/>
</dbReference>
<dbReference type="OrthoDB" id="5293604at2"/>
<dbReference type="RefSeq" id="WP_008487774.1">
    <property type="nucleotide sequence ID" value="NZ_AMRG01000003.1"/>
</dbReference>
<keyword evidence="2 5" id="KW-0690">Ribosome biogenesis</keyword>
<dbReference type="GO" id="GO:0019843">
    <property type="term" value="F:rRNA binding"/>
    <property type="evidence" value="ECO:0007669"/>
    <property type="project" value="UniProtKB-UniRule"/>
</dbReference>
<comment type="subcellular location">
    <subcellularLocation>
        <location evidence="5">Cytoplasm</location>
    </subcellularLocation>
    <text evidence="5">Associates with late stage pre-50S ribosomal subunits.</text>
</comment>
<comment type="similarity">
    <text evidence="5">Belongs to the DarP family.</text>
</comment>
<feature type="compositionally biased region" description="Basic and acidic residues" evidence="6">
    <location>
        <begin position="1"/>
        <end position="11"/>
    </location>
</feature>
<keyword evidence="4 5" id="KW-0694">RNA-binding</keyword>
<proteinExistence type="inferred from homology"/>
<dbReference type="NCBIfam" id="NF003593">
    <property type="entry name" value="PRK05255.1-1"/>
    <property type="match status" value="1"/>
</dbReference>
<dbReference type="CDD" id="cd16331">
    <property type="entry name" value="YjgA-like"/>
    <property type="match status" value="1"/>
</dbReference>
<dbReference type="PIRSF" id="PIRSF016183">
    <property type="entry name" value="UCP016183"/>
    <property type="match status" value="1"/>
</dbReference>
<evidence type="ECO:0000256" key="3">
    <source>
        <dbReference type="ARBA" id="ARBA00022730"/>
    </source>
</evidence>
<evidence type="ECO:0000256" key="2">
    <source>
        <dbReference type="ARBA" id="ARBA00022517"/>
    </source>
</evidence>
<organism evidence="7 8">
    <name type="scientific">Idiomarina xiamenensis 10-D-4</name>
    <dbReference type="NCBI Taxonomy" id="740709"/>
    <lineage>
        <taxon>Bacteria</taxon>
        <taxon>Pseudomonadati</taxon>
        <taxon>Pseudomonadota</taxon>
        <taxon>Gammaproteobacteria</taxon>
        <taxon>Alteromonadales</taxon>
        <taxon>Idiomarinaceae</taxon>
        <taxon>Idiomarina</taxon>
    </lineage>
</organism>
<keyword evidence="1 5" id="KW-0963">Cytoplasm</keyword>
<keyword evidence="8" id="KW-1185">Reference proteome</keyword>
<feature type="region of interest" description="Disordered" evidence="6">
    <location>
        <begin position="1"/>
        <end position="25"/>
    </location>
</feature>
<dbReference type="InterPro" id="IPR006839">
    <property type="entry name" value="DarP"/>
</dbReference>
<name>K2JPF5_9GAMM</name>
<evidence type="ECO:0000256" key="5">
    <source>
        <dbReference type="HAMAP-Rule" id="MF_00765"/>
    </source>
</evidence>
<dbReference type="EMBL" id="AMRG01000003">
    <property type="protein sequence ID" value="EKE85386.1"/>
    <property type="molecule type" value="Genomic_DNA"/>
</dbReference>
<evidence type="ECO:0000256" key="1">
    <source>
        <dbReference type="ARBA" id="ARBA00022490"/>
    </source>
</evidence>
<dbReference type="PATRIC" id="fig|740709.3.peg.713"/>
<dbReference type="InterPro" id="IPR023153">
    <property type="entry name" value="DarP_sf"/>
</dbReference>
<dbReference type="PANTHER" id="PTHR38101">
    <property type="entry name" value="UPF0307 PROTEIN YJGA"/>
    <property type="match status" value="1"/>
</dbReference>
<protein>
    <recommendedName>
        <fullName evidence="5">Dual-action ribosomal maturation protein DarP</fullName>
    </recommendedName>
    <alternativeName>
        <fullName evidence="5">Large ribosomal subunit assembly factor DarP</fullName>
    </alternativeName>
</protein>
<sequence>MRNQDDHFTDAHDDDDDFVSKSQKKREMAALQQLGERLLSLRPAQIDELPITDDLREALHLGQRIRNKREGFRRQLQLIGKLMRKQDADAINQALQQIEQPQQQANERFHALEQLRDQVLFDGEAGVDSVLAEFPLAERQKLRQLQRQAKQQREAQKPPRAARELFIYLRDLQTSA</sequence>
<dbReference type="GO" id="GO:1902626">
    <property type="term" value="P:assembly of large subunit precursor of preribosome"/>
    <property type="evidence" value="ECO:0007669"/>
    <property type="project" value="UniProtKB-UniRule"/>
</dbReference>
<keyword evidence="3 5" id="KW-0699">rRNA-binding</keyword>
<evidence type="ECO:0000256" key="6">
    <source>
        <dbReference type="SAM" id="MobiDB-lite"/>
    </source>
</evidence>
<dbReference type="eggNOG" id="COG3028">
    <property type="taxonomic scope" value="Bacteria"/>
</dbReference>
<comment type="function">
    <text evidence="5">Member of a network of 50S ribosomal subunit biogenesis factors which assembles along the 30S-50S interface, preventing incorrect 23S rRNA structures from forming. Promotes peptidyl transferase center (PTC) maturation.</text>
</comment>
<dbReference type="AlphaFoldDB" id="K2JPF5"/>
<dbReference type="PANTHER" id="PTHR38101:SF1">
    <property type="entry name" value="UPF0307 PROTEIN YJGA"/>
    <property type="match status" value="1"/>
</dbReference>
<evidence type="ECO:0000313" key="7">
    <source>
        <dbReference type="EMBL" id="EKE85386.1"/>
    </source>
</evidence>
<reference evidence="7 8" key="1">
    <citation type="journal article" date="2012" name="J. Bacteriol.">
        <title>Genome Sequence of Idiomarina xiamenensis Type Strain 10-D-4.</title>
        <authorList>
            <person name="Lai Q."/>
            <person name="Wang L."/>
            <person name="Wang W."/>
            <person name="Shao Z."/>
        </authorList>
    </citation>
    <scope>NUCLEOTIDE SEQUENCE [LARGE SCALE GENOMIC DNA]</scope>
    <source>
        <strain evidence="7 8">10-D-4</strain>
    </source>
</reference>
<dbReference type="SUPFAM" id="SSF158710">
    <property type="entry name" value="PSPTO4464-like"/>
    <property type="match status" value="1"/>
</dbReference>
<dbReference type="GO" id="GO:0043022">
    <property type="term" value="F:ribosome binding"/>
    <property type="evidence" value="ECO:0007669"/>
    <property type="project" value="UniProtKB-UniRule"/>
</dbReference>
<dbReference type="STRING" id="740709.A10D4_03540"/>
<evidence type="ECO:0000313" key="8">
    <source>
        <dbReference type="Proteomes" id="UP000014115"/>
    </source>
</evidence>
<evidence type="ECO:0000256" key="4">
    <source>
        <dbReference type="ARBA" id="ARBA00022884"/>
    </source>
</evidence>
<dbReference type="Proteomes" id="UP000014115">
    <property type="component" value="Unassembled WGS sequence"/>
</dbReference>
<dbReference type="GO" id="GO:0005829">
    <property type="term" value="C:cytosol"/>
    <property type="evidence" value="ECO:0007669"/>
    <property type="project" value="TreeGrafter"/>
</dbReference>
<dbReference type="HAMAP" id="MF_00765">
    <property type="entry name" value="DarP"/>
    <property type="match status" value="1"/>
</dbReference>